<dbReference type="GO" id="GO:0001653">
    <property type="term" value="F:peptide receptor activity"/>
    <property type="evidence" value="ECO:0007669"/>
    <property type="project" value="TreeGrafter"/>
</dbReference>
<keyword evidence="10" id="KW-1185">Reference proteome</keyword>
<name>A0A0T6AUM8_9SCAR</name>
<evidence type="ECO:0000256" key="7">
    <source>
        <dbReference type="ARBA" id="ARBA00023239"/>
    </source>
</evidence>
<dbReference type="PANTHER" id="PTHR11920:SF335">
    <property type="entry name" value="GUANYLATE CYCLASE"/>
    <property type="match status" value="1"/>
</dbReference>
<dbReference type="InterPro" id="IPR029787">
    <property type="entry name" value="Nucleotide_cyclase"/>
</dbReference>
<keyword evidence="3" id="KW-0547">Nucleotide-binding</keyword>
<dbReference type="GO" id="GO:0035556">
    <property type="term" value="P:intracellular signal transduction"/>
    <property type="evidence" value="ECO:0007669"/>
    <property type="project" value="InterPro"/>
</dbReference>
<comment type="subcellular location">
    <subcellularLocation>
        <location evidence="1">Membrane</location>
    </subcellularLocation>
</comment>
<keyword evidence="2" id="KW-0812">Transmembrane</keyword>
<dbReference type="GO" id="GO:0005886">
    <property type="term" value="C:plasma membrane"/>
    <property type="evidence" value="ECO:0007669"/>
    <property type="project" value="TreeGrafter"/>
</dbReference>
<dbReference type="Proteomes" id="UP000051574">
    <property type="component" value="Unassembled WGS sequence"/>
</dbReference>
<comment type="caution">
    <text evidence="9">The sequence shown here is derived from an EMBL/GenBank/DDBJ whole genome shotgun (WGS) entry which is preliminary data.</text>
</comment>
<accession>A0A0T6AUM8</accession>
<keyword evidence="5" id="KW-0472">Membrane</keyword>
<keyword evidence="6" id="KW-0325">Glycoprotein</keyword>
<dbReference type="EMBL" id="LJIG01022757">
    <property type="protein sequence ID" value="KRT78880.1"/>
    <property type="molecule type" value="Genomic_DNA"/>
</dbReference>
<protein>
    <submittedName>
        <fullName evidence="9">Adenylate and Guanylate cyclase</fullName>
    </submittedName>
</protein>
<evidence type="ECO:0000259" key="8">
    <source>
        <dbReference type="Pfam" id="PF00211"/>
    </source>
</evidence>
<dbReference type="GO" id="GO:0004383">
    <property type="term" value="F:guanylate cyclase activity"/>
    <property type="evidence" value="ECO:0007669"/>
    <property type="project" value="TreeGrafter"/>
</dbReference>
<dbReference type="GO" id="GO:0004016">
    <property type="term" value="F:adenylate cyclase activity"/>
    <property type="evidence" value="ECO:0007669"/>
    <property type="project" value="TreeGrafter"/>
</dbReference>
<evidence type="ECO:0000256" key="6">
    <source>
        <dbReference type="ARBA" id="ARBA00023180"/>
    </source>
</evidence>
<organism evidence="9 10">
    <name type="scientific">Oryctes borbonicus</name>
    <dbReference type="NCBI Taxonomy" id="1629725"/>
    <lineage>
        <taxon>Eukaryota</taxon>
        <taxon>Metazoa</taxon>
        <taxon>Ecdysozoa</taxon>
        <taxon>Arthropoda</taxon>
        <taxon>Hexapoda</taxon>
        <taxon>Insecta</taxon>
        <taxon>Pterygota</taxon>
        <taxon>Neoptera</taxon>
        <taxon>Endopterygota</taxon>
        <taxon>Coleoptera</taxon>
        <taxon>Polyphaga</taxon>
        <taxon>Scarabaeiformia</taxon>
        <taxon>Scarabaeidae</taxon>
        <taxon>Dynastinae</taxon>
        <taxon>Oryctes</taxon>
    </lineage>
</organism>
<evidence type="ECO:0000256" key="5">
    <source>
        <dbReference type="ARBA" id="ARBA00023136"/>
    </source>
</evidence>
<dbReference type="Pfam" id="PF00211">
    <property type="entry name" value="Guanylate_cyc"/>
    <property type="match status" value="1"/>
</dbReference>
<evidence type="ECO:0000256" key="2">
    <source>
        <dbReference type="ARBA" id="ARBA00022692"/>
    </source>
</evidence>
<keyword evidence="7" id="KW-0456">Lyase</keyword>
<feature type="non-terminal residue" evidence="9">
    <location>
        <position position="1"/>
    </location>
</feature>
<gene>
    <name evidence="9" type="ORF">AMK59_7921</name>
</gene>
<keyword evidence="4" id="KW-1133">Transmembrane helix</keyword>
<evidence type="ECO:0000256" key="4">
    <source>
        <dbReference type="ARBA" id="ARBA00022989"/>
    </source>
</evidence>
<dbReference type="PANTHER" id="PTHR11920">
    <property type="entry name" value="GUANYLYL CYCLASE"/>
    <property type="match status" value="1"/>
</dbReference>
<sequence length="255" mass="28616">SVSIASKMESTSESMKIHISQPTKDLLPSSYHVTARDKIYVKEKGFIKTYWLQTRNFPLQNNNLRPHLGEFGSILESESPARPFITDKTEFSYTPVMYYDMALGSVNSPANLIRDCPANWSSHSPADFFGSEINYSVVPTYNNSETSKHASEKEDITPLKDKLLLTATSKYINSLSNESRTASLINPGSIKTKLAKASKTSTRTINNDETSLQLNKLKRSNQNRKYSSNNSLNQCCSRFNLSQRNTFQANACSIT</sequence>
<dbReference type="InterPro" id="IPR050401">
    <property type="entry name" value="Cyclic_nucleotide_synthase"/>
</dbReference>
<proteinExistence type="predicted"/>
<feature type="domain" description="Guanylate cyclase" evidence="8">
    <location>
        <begin position="2"/>
        <end position="53"/>
    </location>
</feature>
<evidence type="ECO:0000313" key="9">
    <source>
        <dbReference type="EMBL" id="KRT78880.1"/>
    </source>
</evidence>
<evidence type="ECO:0000256" key="1">
    <source>
        <dbReference type="ARBA" id="ARBA00004370"/>
    </source>
</evidence>
<dbReference type="GO" id="GO:0007168">
    <property type="term" value="P:receptor guanylyl cyclase signaling pathway"/>
    <property type="evidence" value="ECO:0007669"/>
    <property type="project" value="TreeGrafter"/>
</dbReference>
<dbReference type="AlphaFoldDB" id="A0A0T6AUM8"/>
<dbReference type="Gene3D" id="3.30.70.1230">
    <property type="entry name" value="Nucleotide cyclase"/>
    <property type="match status" value="1"/>
</dbReference>
<dbReference type="InterPro" id="IPR001054">
    <property type="entry name" value="A/G_cyclase"/>
</dbReference>
<evidence type="ECO:0000313" key="10">
    <source>
        <dbReference type="Proteomes" id="UP000051574"/>
    </source>
</evidence>
<dbReference type="SUPFAM" id="SSF55073">
    <property type="entry name" value="Nucleotide cyclase"/>
    <property type="match status" value="1"/>
</dbReference>
<reference evidence="9 10" key="1">
    <citation type="submission" date="2015-09" db="EMBL/GenBank/DDBJ databases">
        <title>Draft genome of the scarab beetle Oryctes borbonicus.</title>
        <authorList>
            <person name="Meyer J.M."/>
            <person name="Markov G.V."/>
            <person name="Baskaran P."/>
            <person name="Herrmann M."/>
            <person name="Sommer R.J."/>
            <person name="Roedelsperger C."/>
        </authorList>
    </citation>
    <scope>NUCLEOTIDE SEQUENCE [LARGE SCALE GENOMIC DNA]</scope>
    <source>
        <strain evidence="9">OB123</strain>
        <tissue evidence="9">Whole animal</tissue>
    </source>
</reference>
<evidence type="ECO:0000256" key="3">
    <source>
        <dbReference type="ARBA" id="ARBA00022741"/>
    </source>
</evidence>
<dbReference type="OrthoDB" id="1890790at2759"/>
<dbReference type="GO" id="GO:0000166">
    <property type="term" value="F:nucleotide binding"/>
    <property type="evidence" value="ECO:0007669"/>
    <property type="project" value="UniProtKB-KW"/>
</dbReference>